<sequence length="273" mass="28889">MRYINHVLTVFQASVLLGLSFASLPAVADTVKVGGTGSALGTMKLLADAFQASRPDTRIVIVPALGSSGGIKAVAAGVLDIGLSGRPLKPAEREQGLAEREVARTPLVLASMRAHSGFTSGDIARIYGGTLQTWPDGSPLRPVLRPEFDSETVLLRAISSEIDRAFAIAYTRPGVHVAITDQDSADAIEKIPGALGTSTLALILSEQRKIKALPLNGFAPSVAALARGSYPYFKPLYFITPQNPSEPARAFAAFIQSRQGARILLNNGYLPLK</sequence>
<evidence type="ECO:0000259" key="3">
    <source>
        <dbReference type="Pfam" id="PF12849"/>
    </source>
</evidence>
<protein>
    <recommendedName>
        <fullName evidence="3">PBP domain-containing protein</fullName>
    </recommendedName>
</protein>
<dbReference type="Proteomes" id="UP000064243">
    <property type="component" value="Unassembled WGS sequence"/>
</dbReference>
<dbReference type="PANTHER" id="PTHR30570">
    <property type="entry name" value="PERIPLASMIC PHOSPHATE BINDING COMPONENT OF PHOSPHATE ABC TRANSPORTER"/>
    <property type="match status" value="1"/>
</dbReference>
<keyword evidence="1 2" id="KW-0732">Signal</keyword>
<evidence type="ECO:0000256" key="1">
    <source>
        <dbReference type="ARBA" id="ARBA00022729"/>
    </source>
</evidence>
<comment type="caution">
    <text evidence="4">The sequence shown here is derived from an EMBL/GenBank/DDBJ whole genome shotgun (WGS) entry which is preliminary data.</text>
</comment>
<dbReference type="Pfam" id="PF12849">
    <property type="entry name" value="PBP_like_2"/>
    <property type="match status" value="1"/>
</dbReference>
<feature type="chain" id="PRO_5007177175" description="PBP domain-containing protein" evidence="2">
    <location>
        <begin position="29"/>
        <end position="273"/>
    </location>
</feature>
<feature type="domain" description="PBP" evidence="3">
    <location>
        <begin position="26"/>
        <end position="258"/>
    </location>
</feature>
<dbReference type="PANTHER" id="PTHR30570:SF1">
    <property type="entry name" value="PHOSPHATE-BINDING PROTEIN PSTS"/>
    <property type="match status" value="1"/>
</dbReference>
<proteinExistence type="predicted"/>
<dbReference type="Gene3D" id="3.40.190.10">
    <property type="entry name" value="Periplasmic binding protein-like II"/>
    <property type="match status" value="2"/>
</dbReference>
<feature type="signal peptide" evidence="2">
    <location>
        <begin position="1"/>
        <end position="28"/>
    </location>
</feature>
<evidence type="ECO:0000313" key="5">
    <source>
        <dbReference type="Proteomes" id="UP000064243"/>
    </source>
</evidence>
<dbReference type="InterPro" id="IPR024370">
    <property type="entry name" value="PBP_domain"/>
</dbReference>
<dbReference type="EMBL" id="LDUG01000019">
    <property type="protein sequence ID" value="KVW96738.1"/>
    <property type="molecule type" value="Genomic_DNA"/>
</dbReference>
<dbReference type="SUPFAM" id="SSF53850">
    <property type="entry name" value="Periplasmic binding protein-like II"/>
    <property type="match status" value="1"/>
</dbReference>
<evidence type="ECO:0000313" key="4">
    <source>
        <dbReference type="EMBL" id="KVW96738.1"/>
    </source>
</evidence>
<reference evidence="4 5" key="1">
    <citation type="journal article" date="2015" name="Appl. Environ. Microbiol.">
        <title>Aerobic and Anaerobic Thiosulfate Oxidation by a Cold-Adapted, Subglacial Chemoautotroph.</title>
        <authorList>
            <person name="Harrold Z.R."/>
            <person name="Skidmore M.L."/>
            <person name="Hamilton T.L."/>
            <person name="Desch L."/>
            <person name="Amada K."/>
            <person name="van Gelder W."/>
            <person name="Glover K."/>
            <person name="Roden E.E."/>
            <person name="Boyd E.S."/>
        </authorList>
    </citation>
    <scope>NUCLEOTIDE SEQUENCE [LARGE SCALE GENOMIC DNA]</scope>
    <source>
        <strain evidence="4 5">RG</strain>
    </source>
</reference>
<gene>
    <name evidence="4" type="ORF">ABW22_07265</name>
</gene>
<name>A0A125BCW1_THIDE</name>
<dbReference type="PATRIC" id="fig|36861.3.peg.929"/>
<dbReference type="RefSeq" id="WP_059754045.1">
    <property type="nucleotide sequence ID" value="NZ_LDUG01000019.1"/>
</dbReference>
<accession>A0A125BCW1</accession>
<keyword evidence="5" id="KW-1185">Reference proteome</keyword>
<dbReference type="AlphaFoldDB" id="A0A125BCW1"/>
<dbReference type="InterPro" id="IPR050811">
    <property type="entry name" value="Phosphate_ABC_transporter"/>
</dbReference>
<evidence type="ECO:0000256" key="2">
    <source>
        <dbReference type="SAM" id="SignalP"/>
    </source>
</evidence>
<dbReference type="OrthoDB" id="4008270at2"/>
<organism evidence="4 5">
    <name type="scientific">Thiobacillus denitrificans</name>
    <dbReference type="NCBI Taxonomy" id="36861"/>
    <lineage>
        <taxon>Bacteria</taxon>
        <taxon>Pseudomonadati</taxon>
        <taxon>Pseudomonadota</taxon>
        <taxon>Betaproteobacteria</taxon>
        <taxon>Nitrosomonadales</taxon>
        <taxon>Thiobacillaceae</taxon>
        <taxon>Thiobacillus</taxon>
    </lineage>
</organism>